<evidence type="ECO:0000313" key="3">
    <source>
        <dbReference type="Proteomes" id="UP001597533"/>
    </source>
</evidence>
<feature type="signal peptide" evidence="1">
    <location>
        <begin position="1"/>
        <end position="23"/>
    </location>
</feature>
<proteinExistence type="predicted"/>
<gene>
    <name evidence="2" type="ORF">ACFS5M_12080</name>
</gene>
<keyword evidence="3" id="KW-1185">Reference proteome</keyword>
<accession>A0ABW5WTA7</accession>
<name>A0ABW5WTA7_9FLAO</name>
<dbReference type="Proteomes" id="UP001597533">
    <property type="component" value="Unassembled WGS sequence"/>
</dbReference>
<organism evidence="2 3">
    <name type="scientific">Lacinutrix iliipiscaria</name>
    <dbReference type="NCBI Taxonomy" id="1230532"/>
    <lineage>
        <taxon>Bacteria</taxon>
        <taxon>Pseudomonadati</taxon>
        <taxon>Bacteroidota</taxon>
        <taxon>Flavobacteriia</taxon>
        <taxon>Flavobacteriales</taxon>
        <taxon>Flavobacteriaceae</taxon>
        <taxon>Lacinutrix</taxon>
    </lineage>
</organism>
<dbReference type="EMBL" id="JBHUOV010000008">
    <property type="protein sequence ID" value="MFD2824410.1"/>
    <property type="molecule type" value="Genomic_DNA"/>
</dbReference>
<evidence type="ECO:0000313" key="2">
    <source>
        <dbReference type="EMBL" id="MFD2824410.1"/>
    </source>
</evidence>
<sequence length="119" mass="13795">MKKYISLFSFIALFFVGVQQSQAQDSNRVVEAEMPEAIAKKQTHELHQMMELTGDQQRDVYKVLVDYEQNTKALNRNDNVAAVQKSRAALMENVKTRMKSILTPEQFQLYLKSLEKPKQ</sequence>
<feature type="chain" id="PRO_5046048011" description="LTXXQ motif family protein" evidence="1">
    <location>
        <begin position="24"/>
        <end position="119"/>
    </location>
</feature>
<evidence type="ECO:0000256" key="1">
    <source>
        <dbReference type="SAM" id="SignalP"/>
    </source>
</evidence>
<dbReference type="RefSeq" id="WP_183490323.1">
    <property type="nucleotide sequence ID" value="NZ_JBHUOV010000008.1"/>
</dbReference>
<evidence type="ECO:0008006" key="4">
    <source>
        <dbReference type="Google" id="ProtNLM"/>
    </source>
</evidence>
<protein>
    <recommendedName>
        <fullName evidence="4">LTXXQ motif family protein</fullName>
    </recommendedName>
</protein>
<reference evidence="3" key="1">
    <citation type="journal article" date="2019" name="Int. J. Syst. Evol. Microbiol.">
        <title>The Global Catalogue of Microorganisms (GCM) 10K type strain sequencing project: providing services to taxonomists for standard genome sequencing and annotation.</title>
        <authorList>
            <consortium name="The Broad Institute Genomics Platform"/>
            <consortium name="The Broad Institute Genome Sequencing Center for Infectious Disease"/>
            <person name="Wu L."/>
            <person name="Ma J."/>
        </authorList>
    </citation>
    <scope>NUCLEOTIDE SEQUENCE [LARGE SCALE GENOMIC DNA]</scope>
    <source>
        <strain evidence="3">KCTC 32141</strain>
    </source>
</reference>
<comment type="caution">
    <text evidence="2">The sequence shown here is derived from an EMBL/GenBank/DDBJ whole genome shotgun (WGS) entry which is preliminary data.</text>
</comment>
<keyword evidence="1" id="KW-0732">Signal</keyword>